<sequence length="457" mass="47411">MKISSAFALSFLLAAGASAHPKKCQHAHTVFTGTGGQVEIPTGTGDEPLYPSGPQPTGDVTQVIPAATETIVSVIKSVETLPGSVSTISTGHGSTVISHPPVTTTISSAHTIVTVVPATTIVSSHASVGPSPTSSAAAAASHTSAPVVVPTGTPGPGGECGQKGWICGAGDCCSKWGYCGTGADFCGSGCNPAAGFCLPQSSTPPVPVPTGLPGREKGVAAKVIENCVVKGDAALTFDDGPGVYLPELLKTLKAASLKATFFMNGNNWQCAYEDGPAASIRAALADGHQIASHTWSHPDFGGLTEDQTYYQIRKNEDMFMRILGQTPKFFRPPKGEISAAQIKQISGLGYRIINWSIASGDSVGVRAAQGEKVLQDGVKPQAVILQHETYQDTVEELVPWFIKNYTQDKRYNWVTVAECLGETSLYMAVPLLAPANGGHAFCTDKDTAGTNSLAPGL</sequence>
<evidence type="ECO:0000256" key="4">
    <source>
        <dbReference type="ARBA" id="ARBA00022729"/>
    </source>
</evidence>
<evidence type="ECO:0000256" key="2">
    <source>
        <dbReference type="ARBA" id="ARBA00022669"/>
    </source>
</evidence>
<dbReference type="GO" id="GO:0008061">
    <property type="term" value="F:chitin binding"/>
    <property type="evidence" value="ECO:0007669"/>
    <property type="project" value="UniProtKB-UniRule"/>
</dbReference>
<keyword evidence="12" id="KW-1185">Reference proteome</keyword>
<dbReference type="SMART" id="SM00270">
    <property type="entry name" value="ChtBD1"/>
    <property type="match status" value="1"/>
</dbReference>
<evidence type="ECO:0000256" key="7">
    <source>
        <dbReference type="PROSITE-ProRule" id="PRU00261"/>
    </source>
</evidence>
<dbReference type="GO" id="GO:0046872">
    <property type="term" value="F:metal ion binding"/>
    <property type="evidence" value="ECO:0007669"/>
    <property type="project" value="UniProtKB-KW"/>
</dbReference>
<dbReference type="Proteomes" id="UP001212152">
    <property type="component" value="Unassembled WGS sequence"/>
</dbReference>
<evidence type="ECO:0000256" key="8">
    <source>
        <dbReference type="SAM" id="SignalP"/>
    </source>
</evidence>
<dbReference type="EMBL" id="JADGJQ010000010">
    <property type="protein sequence ID" value="KAJ3182024.1"/>
    <property type="molecule type" value="Genomic_DNA"/>
</dbReference>
<dbReference type="SUPFAM" id="SSF88713">
    <property type="entry name" value="Glycoside hydrolase/deacetylase"/>
    <property type="match status" value="1"/>
</dbReference>
<feature type="disulfide bond" evidence="7">
    <location>
        <begin position="167"/>
        <end position="179"/>
    </location>
</feature>
<evidence type="ECO:0000259" key="9">
    <source>
        <dbReference type="PROSITE" id="PS50941"/>
    </source>
</evidence>
<comment type="cofactor">
    <cofactor evidence="1">
        <name>Co(2+)</name>
        <dbReference type="ChEBI" id="CHEBI:48828"/>
    </cofactor>
</comment>
<reference evidence="11" key="1">
    <citation type="submission" date="2020-05" db="EMBL/GenBank/DDBJ databases">
        <title>Phylogenomic resolution of chytrid fungi.</title>
        <authorList>
            <person name="Stajich J.E."/>
            <person name="Amses K."/>
            <person name="Simmons R."/>
            <person name="Seto K."/>
            <person name="Myers J."/>
            <person name="Bonds A."/>
            <person name="Quandt C.A."/>
            <person name="Barry K."/>
            <person name="Liu P."/>
            <person name="Grigoriev I."/>
            <person name="Longcore J.E."/>
            <person name="James T.Y."/>
        </authorList>
    </citation>
    <scope>NUCLEOTIDE SEQUENCE</scope>
    <source>
        <strain evidence="11">JEL0379</strain>
    </source>
</reference>
<dbReference type="Pfam" id="PF01522">
    <property type="entry name" value="Polysacc_deac_1"/>
    <property type="match status" value="1"/>
</dbReference>
<evidence type="ECO:0000256" key="5">
    <source>
        <dbReference type="ARBA" id="ARBA00022801"/>
    </source>
</evidence>
<dbReference type="InterPro" id="IPR011330">
    <property type="entry name" value="Glyco_hydro/deAcase_b/a-brl"/>
</dbReference>
<dbReference type="InterPro" id="IPR001002">
    <property type="entry name" value="Chitin-bd_1"/>
</dbReference>
<keyword evidence="5" id="KW-0378">Hydrolase</keyword>
<dbReference type="Pfam" id="PF00187">
    <property type="entry name" value="Chitin_bind_1"/>
    <property type="match status" value="1"/>
</dbReference>
<dbReference type="PROSITE" id="PS51677">
    <property type="entry name" value="NODB"/>
    <property type="match status" value="1"/>
</dbReference>
<dbReference type="InterPro" id="IPR018371">
    <property type="entry name" value="Chitin-binding_1_CS"/>
</dbReference>
<evidence type="ECO:0000256" key="3">
    <source>
        <dbReference type="ARBA" id="ARBA00022723"/>
    </source>
</evidence>
<evidence type="ECO:0000256" key="6">
    <source>
        <dbReference type="ARBA" id="ARBA00023277"/>
    </source>
</evidence>
<keyword evidence="4 8" id="KW-0732">Signal</keyword>
<dbReference type="PANTHER" id="PTHR46471">
    <property type="entry name" value="CHITIN DEACETYLASE"/>
    <property type="match status" value="1"/>
</dbReference>
<organism evidence="11 12">
    <name type="scientific">Geranomyces variabilis</name>
    <dbReference type="NCBI Taxonomy" id="109894"/>
    <lineage>
        <taxon>Eukaryota</taxon>
        <taxon>Fungi</taxon>
        <taxon>Fungi incertae sedis</taxon>
        <taxon>Chytridiomycota</taxon>
        <taxon>Chytridiomycota incertae sedis</taxon>
        <taxon>Chytridiomycetes</taxon>
        <taxon>Spizellomycetales</taxon>
        <taxon>Powellomycetaceae</taxon>
        <taxon>Geranomyces</taxon>
    </lineage>
</organism>
<keyword evidence="7" id="KW-1015">Disulfide bond</keyword>
<dbReference type="InterPro" id="IPR036861">
    <property type="entry name" value="Endochitinase-like_sf"/>
</dbReference>
<evidence type="ECO:0000313" key="12">
    <source>
        <dbReference type="Proteomes" id="UP001212152"/>
    </source>
</evidence>
<name>A0AAD5TNF1_9FUNG</name>
<dbReference type="SUPFAM" id="SSF57016">
    <property type="entry name" value="Plant lectins/antimicrobial peptides"/>
    <property type="match status" value="1"/>
</dbReference>
<comment type="caution">
    <text evidence="7">Lacks conserved residue(s) required for the propagation of feature annotation.</text>
</comment>
<protein>
    <submittedName>
        <fullName evidence="11">Carbohydrate esterase 4 protein</fullName>
    </submittedName>
</protein>
<evidence type="ECO:0000313" key="11">
    <source>
        <dbReference type="EMBL" id="KAJ3182024.1"/>
    </source>
</evidence>
<evidence type="ECO:0000256" key="1">
    <source>
        <dbReference type="ARBA" id="ARBA00001941"/>
    </source>
</evidence>
<keyword evidence="3" id="KW-0479">Metal-binding</keyword>
<dbReference type="GO" id="GO:0016810">
    <property type="term" value="F:hydrolase activity, acting on carbon-nitrogen (but not peptide) bonds"/>
    <property type="evidence" value="ECO:0007669"/>
    <property type="project" value="InterPro"/>
</dbReference>
<dbReference type="Gene3D" id="3.30.60.10">
    <property type="entry name" value="Endochitinase-like"/>
    <property type="match status" value="1"/>
</dbReference>
<dbReference type="PANTHER" id="PTHR46471:SF2">
    <property type="entry name" value="CHITIN DEACETYLASE-RELATED"/>
    <property type="match status" value="1"/>
</dbReference>
<gene>
    <name evidence="11" type="primary">D25_1</name>
    <name evidence="11" type="ORF">HDU87_000364</name>
</gene>
<feature type="domain" description="Chitin-binding type-1" evidence="9">
    <location>
        <begin position="157"/>
        <end position="199"/>
    </location>
</feature>
<feature type="domain" description="NodB homology" evidence="10">
    <location>
        <begin position="231"/>
        <end position="416"/>
    </location>
</feature>
<dbReference type="Gene3D" id="3.20.20.370">
    <property type="entry name" value="Glycoside hydrolase/deacetylase"/>
    <property type="match status" value="1"/>
</dbReference>
<dbReference type="AlphaFoldDB" id="A0AAD5TNF1"/>
<dbReference type="InterPro" id="IPR002509">
    <property type="entry name" value="NODB_dom"/>
</dbReference>
<comment type="caution">
    <text evidence="11">The sequence shown here is derived from an EMBL/GenBank/DDBJ whole genome shotgun (WGS) entry which is preliminary data.</text>
</comment>
<evidence type="ECO:0000259" key="10">
    <source>
        <dbReference type="PROSITE" id="PS51677"/>
    </source>
</evidence>
<keyword evidence="2 7" id="KW-0147">Chitin-binding</keyword>
<dbReference type="GO" id="GO:0005975">
    <property type="term" value="P:carbohydrate metabolic process"/>
    <property type="evidence" value="ECO:0007669"/>
    <property type="project" value="InterPro"/>
</dbReference>
<feature type="disulfide bond" evidence="7">
    <location>
        <begin position="172"/>
        <end position="186"/>
    </location>
</feature>
<feature type="chain" id="PRO_5042243930" evidence="8">
    <location>
        <begin position="20"/>
        <end position="457"/>
    </location>
</feature>
<accession>A0AAD5TNF1</accession>
<keyword evidence="6" id="KW-0119">Carbohydrate metabolism</keyword>
<dbReference type="PROSITE" id="PS50941">
    <property type="entry name" value="CHIT_BIND_I_2"/>
    <property type="match status" value="1"/>
</dbReference>
<feature type="signal peptide" evidence="8">
    <location>
        <begin position="1"/>
        <end position="19"/>
    </location>
</feature>
<dbReference type="PROSITE" id="PS00026">
    <property type="entry name" value="CHIT_BIND_I_1"/>
    <property type="match status" value="1"/>
</dbReference>
<proteinExistence type="predicted"/>
<dbReference type="CDD" id="cd00035">
    <property type="entry name" value="ChtBD1"/>
    <property type="match status" value="1"/>
</dbReference>